<organism evidence="2 3">
    <name type="scientific">Streptomyces lucensis JCM 4490</name>
    <dbReference type="NCBI Taxonomy" id="1306176"/>
    <lineage>
        <taxon>Bacteria</taxon>
        <taxon>Bacillati</taxon>
        <taxon>Actinomycetota</taxon>
        <taxon>Actinomycetes</taxon>
        <taxon>Kitasatosporales</taxon>
        <taxon>Streptomycetaceae</taxon>
        <taxon>Streptomyces</taxon>
    </lineage>
</organism>
<comment type="caution">
    <text evidence="2">The sequence shown here is derived from an EMBL/GenBank/DDBJ whole genome shotgun (WGS) entry which is preliminary data.</text>
</comment>
<dbReference type="AlphaFoldDB" id="A0A918J0W9"/>
<dbReference type="EMBL" id="BMUE01000002">
    <property type="protein sequence ID" value="GGW39918.1"/>
    <property type="molecule type" value="Genomic_DNA"/>
</dbReference>
<proteinExistence type="predicted"/>
<dbReference type="Proteomes" id="UP000620224">
    <property type="component" value="Unassembled WGS sequence"/>
</dbReference>
<accession>A0A918J0W9</accession>
<sequence length="184" mass="19533">MTHVPPSSPREEPDQAEMYTSAHGHGRAYASRGDMTVNRSRTKLISKQMGPFPLVMLAGLAIVAILSVAWLVMRVTDDGGTPDAVPARTEITIGPSSGPPGTQVHISGTGFEPGNAVQVICQDPVSPQLGQFRAADDGSFAGEIRIPQDDWISRVGIRQLAIVAASGQAQDSDRQGLAFFTVLR</sequence>
<keyword evidence="3" id="KW-1185">Reference proteome</keyword>
<gene>
    <name evidence="2" type="ORF">GCM10010503_15410</name>
</gene>
<reference evidence="2" key="2">
    <citation type="submission" date="2020-09" db="EMBL/GenBank/DDBJ databases">
        <authorList>
            <person name="Sun Q."/>
            <person name="Ohkuma M."/>
        </authorList>
    </citation>
    <scope>NUCLEOTIDE SEQUENCE</scope>
    <source>
        <strain evidence="2">JCM 4490</strain>
    </source>
</reference>
<evidence type="ECO:0000313" key="2">
    <source>
        <dbReference type="EMBL" id="GGW39918.1"/>
    </source>
</evidence>
<keyword evidence="1" id="KW-0472">Membrane</keyword>
<name>A0A918J0W9_9ACTN</name>
<keyword evidence="1" id="KW-1133">Transmembrane helix</keyword>
<reference evidence="2" key="1">
    <citation type="journal article" date="2014" name="Int. J. Syst. Evol. Microbiol.">
        <title>Complete genome sequence of Corynebacterium casei LMG S-19264T (=DSM 44701T), isolated from a smear-ripened cheese.</title>
        <authorList>
            <consortium name="US DOE Joint Genome Institute (JGI-PGF)"/>
            <person name="Walter F."/>
            <person name="Albersmeier A."/>
            <person name="Kalinowski J."/>
            <person name="Ruckert C."/>
        </authorList>
    </citation>
    <scope>NUCLEOTIDE SEQUENCE</scope>
    <source>
        <strain evidence="2">JCM 4490</strain>
    </source>
</reference>
<evidence type="ECO:0000313" key="3">
    <source>
        <dbReference type="Proteomes" id="UP000620224"/>
    </source>
</evidence>
<feature type="transmembrane region" description="Helical" evidence="1">
    <location>
        <begin position="51"/>
        <end position="73"/>
    </location>
</feature>
<protein>
    <submittedName>
        <fullName evidence="2">Uncharacterized protein</fullName>
    </submittedName>
</protein>
<evidence type="ECO:0000256" key="1">
    <source>
        <dbReference type="SAM" id="Phobius"/>
    </source>
</evidence>
<keyword evidence="1" id="KW-0812">Transmembrane</keyword>